<dbReference type="Pfam" id="PF00132">
    <property type="entry name" value="Hexapep"/>
    <property type="match status" value="1"/>
</dbReference>
<dbReference type="AlphaFoldDB" id="A0A194AB17"/>
<evidence type="ECO:0000313" key="1">
    <source>
        <dbReference type="EMBL" id="GAU07372.1"/>
    </source>
</evidence>
<dbReference type="STRING" id="1592317.DPF_0050"/>
<dbReference type="RefSeq" id="WP_218069945.1">
    <property type="nucleotide sequence ID" value="NZ_BDFE01000003.1"/>
</dbReference>
<sequence>MIRNKKQLCEYLRADAAALGLEGKNPLTTINLIWRYQIVLRKIEYYINSEKSKKIFFRPFYYLQRIQFEVLGILLGFTIPPNVFGPGLAIVHRGTIVVNGNARVGSHCRIHVCVNIGASGGNTEAPQIGDNVYIGPGVKVFGNIKIADNITIGANAVVNKNFSHLMLPLQVFLRVYLILNRLFLNRAEIPVLACIFHKNKQFIN</sequence>
<keyword evidence="2" id="KW-1185">Reference proteome</keyword>
<protein>
    <submittedName>
        <fullName evidence="1">Serine O-acetyltransferase</fullName>
    </submittedName>
</protein>
<keyword evidence="1" id="KW-0808">Transferase</keyword>
<accession>A0A194AB17</accession>
<comment type="caution">
    <text evidence="1">The sequence shown here is derived from an EMBL/GenBank/DDBJ whole genome shotgun (WGS) entry which is preliminary data.</text>
</comment>
<evidence type="ECO:0000313" key="2">
    <source>
        <dbReference type="Proteomes" id="UP000095200"/>
    </source>
</evidence>
<gene>
    <name evidence="1" type="ORF">DPF_0050</name>
</gene>
<dbReference type="SUPFAM" id="SSF51161">
    <property type="entry name" value="Trimeric LpxA-like enzymes"/>
    <property type="match status" value="1"/>
</dbReference>
<dbReference type="Proteomes" id="UP000095200">
    <property type="component" value="Unassembled WGS sequence"/>
</dbReference>
<name>A0A194AB17_9BACT</name>
<dbReference type="EMBL" id="BDFE01000003">
    <property type="protein sequence ID" value="GAU07372.1"/>
    <property type="molecule type" value="Genomic_DNA"/>
</dbReference>
<dbReference type="GO" id="GO:0016740">
    <property type="term" value="F:transferase activity"/>
    <property type="evidence" value="ECO:0007669"/>
    <property type="project" value="UniProtKB-KW"/>
</dbReference>
<dbReference type="InterPro" id="IPR011004">
    <property type="entry name" value="Trimer_LpxA-like_sf"/>
</dbReference>
<dbReference type="Gene3D" id="2.160.10.10">
    <property type="entry name" value="Hexapeptide repeat proteins"/>
    <property type="match status" value="1"/>
</dbReference>
<dbReference type="InterPro" id="IPR001451">
    <property type="entry name" value="Hexapep"/>
</dbReference>
<organism evidence="1 2">
    <name type="scientific">Desulfoplanes formicivorans</name>
    <dbReference type="NCBI Taxonomy" id="1592317"/>
    <lineage>
        <taxon>Bacteria</taxon>
        <taxon>Pseudomonadati</taxon>
        <taxon>Thermodesulfobacteriota</taxon>
        <taxon>Desulfovibrionia</taxon>
        <taxon>Desulfovibrionales</taxon>
        <taxon>Desulfoplanaceae</taxon>
        <taxon>Desulfoplanes</taxon>
    </lineage>
</organism>
<proteinExistence type="predicted"/>
<reference evidence="2" key="1">
    <citation type="submission" date="2016-06" db="EMBL/GenBank/DDBJ databases">
        <title>Draft genome sequence of Desulfoplanes formicivorans strain Pf12B.</title>
        <authorList>
            <person name="Watanabe M."/>
            <person name="Kojima H."/>
            <person name="Fukui M."/>
        </authorList>
    </citation>
    <scope>NUCLEOTIDE SEQUENCE [LARGE SCALE GENOMIC DNA]</scope>
    <source>
        <strain evidence="2">Pf12B</strain>
    </source>
</reference>
<dbReference type="PANTHER" id="PTHR42811">
    <property type="entry name" value="SERINE ACETYLTRANSFERASE"/>
    <property type="match status" value="1"/>
</dbReference>